<protein>
    <submittedName>
        <fullName evidence="2">Uncharacterized protein</fullName>
    </submittedName>
</protein>
<dbReference type="OrthoDB" id="4497018at2759"/>
<evidence type="ECO:0000313" key="2">
    <source>
        <dbReference type="EMBL" id="ORY15739.1"/>
    </source>
</evidence>
<feature type="compositionally biased region" description="Low complexity" evidence="1">
    <location>
        <begin position="397"/>
        <end position="411"/>
    </location>
</feature>
<dbReference type="AlphaFoldDB" id="A0A1Y1ZZR0"/>
<dbReference type="Proteomes" id="UP000193144">
    <property type="component" value="Unassembled WGS sequence"/>
</dbReference>
<reference evidence="2 3" key="1">
    <citation type="submission" date="2016-07" db="EMBL/GenBank/DDBJ databases">
        <title>Pervasive Adenine N6-methylation of Active Genes in Fungi.</title>
        <authorList>
            <consortium name="DOE Joint Genome Institute"/>
            <person name="Mondo S.J."/>
            <person name="Dannebaum R.O."/>
            <person name="Kuo R.C."/>
            <person name="Labutti K."/>
            <person name="Haridas S."/>
            <person name="Kuo A."/>
            <person name="Salamov A."/>
            <person name="Ahrendt S.R."/>
            <person name="Lipzen A."/>
            <person name="Sullivan W."/>
            <person name="Andreopoulos W.B."/>
            <person name="Clum A."/>
            <person name="Lindquist E."/>
            <person name="Daum C."/>
            <person name="Ramamoorthy G.K."/>
            <person name="Gryganskyi A."/>
            <person name="Culley D."/>
            <person name="Magnuson J.K."/>
            <person name="James T.Y."/>
            <person name="O'Malley M.A."/>
            <person name="Stajich J.E."/>
            <person name="Spatafora J.W."/>
            <person name="Visel A."/>
            <person name="Grigoriev I.V."/>
        </authorList>
    </citation>
    <scope>NUCLEOTIDE SEQUENCE [LARGE SCALE GENOMIC DNA]</scope>
    <source>
        <strain evidence="2 3">CBS 115471</strain>
    </source>
</reference>
<proteinExistence type="predicted"/>
<organism evidence="2 3">
    <name type="scientific">Clohesyomyces aquaticus</name>
    <dbReference type="NCBI Taxonomy" id="1231657"/>
    <lineage>
        <taxon>Eukaryota</taxon>
        <taxon>Fungi</taxon>
        <taxon>Dikarya</taxon>
        <taxon>Ascomycota</taxon>
        <taxon>Pezizomycotina</taxon>
        <taxon>Dothideomycetes</taxon>
        <taxon>Pleosporomycetidae</taxon>
        <taxon>Pleosporales</taxon>
        <taxon>Lindgomycetaceae</taxon>
        <taxon>Clohesyomyces</taxon>
    </lineage>
</organism>
<feature type="region of interest" description="Disordered" evidence="1">
    <location>
        <begin position="316"/>
        <end position="383"/>
    </location>
</feature>
<feature type="region of interest" description="Disordered" evidence="1">
    <location>
        <begin position="397"/>
        <end position="452"/>
    </location>
</feature>
<feature type="compositionally biased region" description="Basic residues" evidence="1">
    <location>
        <begin position="420"/>
        <end position="430"/>
    </location>
</feature>
<gene>
    <name evidence="2" type="ORF">BCR34DRAFT_163546</name>
</gene>
<comment type="caution">
    <text evidence="2">The sequence shown here is derived from an EMBL/GenBank/DDBJ whole genome shotgun (WGS) entry which is preliminary data.</text>
</comment>
<evidence type="ECO:0000313" key="3">
    <source>
        <dbReference type="Proteomes" id="UP000193144"/>
    </source>
</evidence>
<feature type="compositionally biased region" description="Polar residues" evidence="1">
    <location>
        <begin position="322"/>
        <end position="335"/>
    </location>
</feature>
<name>A0A1Y1ZZR0_9PLEO</name>
<keyword evidence="3" id="KW-1185">Reference proteome</keyword>
<feature type="compositionally biased region" description="Basic and acidic residues" evidence="1">
    <location>
        <begin position="342"/>
        <end position="351"/>
    </location>
</feature>
<evidence type="ECO:0000256" key="1">
    <source>
        <dbReference type="SAM" id="MobiDB-lite"/>
    </source>
</evidence>
<accession>A0A1Y1ZZR0</accession>
<dbReference type="EMBL" id="MCFA01000023">
    <property type="protein sequence ID" value="ORY15739.1"/>
    <property type="molecule type" value="Genomic_DNA"/>
</dbReference>
<sequence>MTSWLKRWRAPSDEPPISSLVQERIPKTSTGFSSKTDPNAPKRRLQLHQKCLYERLLPGNAFVSAHVNRLQYGYYESRAIHEPTLENIYFVSVHFVFHPYDSRSHRFKSAVIRVAVHGDSESLETSWYNKLPSNPRILKHAPELMYGAVSPENLQWNFSLSSSLGVSQAPLSASVNPSGGVKSSYKVYDMMSIQGSLRTLQSPLGPEYDVEDGMAVWTLQENLLQRSGLPREFDFVMLVHKPEDVEDVYMSVDVDATVEGWFGNYPQWYNNLSRHQPSQDYVLDVDKTDIGQKFLPSHPGRGFNFADLPHPLDDYVAMPGTTYPTNDNPPSNGSTVRRPKTFHQDPEDRKSVPLIQRLPQQPSIPPPQQRGSERSSTTYRHSWAPETLNVRVVLEPSVSQSPSSRRYSGSPINSQEQVRHRSIRRTRSRSGLKEYGAQQALQEIARETQNTG</sequence>